<sequence>MAPEGHTQELLVRQATLEAEGVLGLELVSPSGKDLPEWDPGAHIELVLPSGLIRQYSLCGDPQERGSYRIAVLREREGRGGSEEIHTTPLVGMVLRVRGPRNRFPLVEAGHYVFIAGGIGITPVLAMLRELRARDIRAGFSLLYGGRSLNSMAFRDELRHLCGDLVSFVPQDVMGLPDIEAALAGMPSDTVVYCCGPEGLLRAVEDACDLLLPDSTLHVERFTPPARPSQGAEDAALAEKNAVGENAAEENAFEVELRRTGTTVEVPPCKSILQAVREAGVSVPSSCEQGHCGTCETAVLAGTPLHRDTLLTDEEREASETMMICVGRSRSEKLVLDL</sequence>
<keyword evidence="7" id="KW-0411">Iron-sulfur</keyword>
<keyword evidence="4" id="KW-0479">Metal-binding</keyword>
<dbReference type="PROSITE" id="PS51384">
    <property type="entry name" value="FAD_FR"/>
    <property type="match status" value="1"/>
</dbReference>
<proteinExistence type="predicted"/>
<evidence type="ECO:0000256" key="3">
    <source>
        <dbReference type="ARBA" id="ARBA00022714"/>
    </source>
</evidence>
<evidence type="ECO:0000313" key="11">
    <source>
        <dbReference type="Proteomes" id="UP001596083"/>
    </source>
</evidence>
<dbReference type="InterPro" id="IPR039261">
    <property type="entry name" value="FNR_nucleotide-bd"/>
</dbReference>
<dbReference type="InterPro" id="IPR017938">
    <property type="entry name" value="Riboflavin_synthase-like_b-brl"/>
</dbReference>
<dbReference type="InterPro" id="IPR050415">
    <property type="entry name" value="MRET"/>
</dbReference>
<dbReference type="Gene3D" id="3.10.20.30">
    <property type="match status" value="1"/>
</dbReference>
<dbReference type="PROSITE" id="PS51085">
    <property type="entry name" value="2FE2S_FER_2"/>
    <property type="match status" value="1"/>
</dbReference>
<evidence type="ECO:0000256" key="6">
    <source>
        <dbReference type="ARBA" id="ARBA00023004"/>
    </source>
</evidence>
<dbReference type="SUPFAM" id="SSF54292">
    <property type="entry name" value="2Fe-2S ferredoxin-like"/>
    <property type="match status" value="1"/>
</dbReference>
<keyword evidence="6" id="KW-0408">Iron</keyword>
<evidence type="ECO:0000259" key="9">
    <source>
        <dbReference type="PROSITE" id="PS51384"/>
    </source>
</evidence>
<dbReference type="Gene3D" id="3.40.50.80">
    <property type="entry name" value="Nucleotide-binding domain of ferredoxin-NADP reductase (FNR) module"/>
    <property type="match status" value="1"/>
</dbReference>
<dbReference type="Proteomes" id="UP001596083">
    <property type="component" value="Unassembled WGS sequence"/>
</dbReference>
<accession>A0ABW0YXU1</accession>
<evidence type="ECO:0000256" key="2">
    <source>
        <dbReference type="ARBA" id="ARBA00022630"/>
    </source>
</evidence>
<evidence type="ECO:0000259" key="8">
    <source>
        <dbReference type="PROSITE" id="PS51085"/>
    </source>
</evidence>
<gene>
    <name evidence="10" type="ORF">ACFP1Z_07690</name>
</gene>
<evidence type="ECO:0000256" key="7">
    <source>
        <dbReference type="ARBA" id="ARBA00023014"/>
    </source>
</evidence>
<dbReference type="SUPFAM" id="SSF52343">
    <property type="entry name" value="Ferredoxin reductase-like, C-terminal NADP-linked domain"/>
    <property type="match status" value="1"/>
</dbReference>
<dbReference type="InterPro" id="IPR001433">
    <property type="entry name" value="OxRdtase_FAD/NAD-bd"/>
</dbReference>
<dbReference type="InterPro" id="IPR036010">
    <property type="entry name" value="2Fe-2S_ferredoxin-like_sf"/>
</dbReference>
<dbReference type="InterPro" id="IPR012675">
    <property type="entry name" value="Beta-grasp_dom_sf"/>
</dbReference>
<dbReference type="InterPro" id="IPR006058">
    <property type="entry name" value="2Fe2S_fd_BS"/>
</dbReference>
<dbReference type="InterPro" id="IPR001041">
    <property type="entry name" value="2Fe-2S_ferredoxin-type"/>
</dbReference>
<dbReference type="PRINTS" id="PR00409">
    <property type="entry name" value="PHDIOXRDTASE"/>
</dbReference>
<evidence type="ECO:0000256" key="4">
    <source>
        <dbReference type="ARBA" id="ARBA00022723"/>
    </source>
</evidence>
<feature type="domain" description="FAD-binding FR-type" evidence="9">
    <location>
        <begin position="5"/>
        <end position="107"/>
    </location>
</feature>
<reference evidence="11" key="1">
    <citation type="journal article" date="2019" name="Int. J. Syst. Evol. Microbiol.">
        <title>The Global Catalogue of Microorganisms (GCM) 10K type strain sequencing project: providing services to taxonomists for standard genome sequencing and annotation.</title>
        <authorList>
            <consortium name="The Broad Institute Genomics Platform"/>
            <consortium name="The Broad Institute Genome Sequencing Center for Infectious Disease"/>
            <person name="Wu L."/>
            <person name="Ma J."/>
        </authorList>
    </citation>
    <scope>NUCLEOTIDE SEQUENCE [LARGE SCALE GENOMIC DNA]</scope>
    <source>
        <strain evidence="11">CGMCC 4.7304</strain>
    </source>
</reference>
<organism evidence="10 11">
    <name type="scientific">Streptomyces gamaensis</name>
    <dbReference type="NCBI Taxonomy" id="1763542"/>
    <lineage>
        <taxon>Bacteria</taxon>
        <taxon>Bacillati</taxon>
        <taxon>Actinomycetota</taxon>
        <taxon>Actinomycetes</taxon>
        <taxon>Kitasatosporales</taxon>
        <taxon>Streptomycetaceae</taxon>
        <taxon>Streptomyces</taxon>
    </lineage>
</organism>
<name>A0ABW0YXU1_9ACTN</name>
<dbReference type="CDD" id="cd06185">
    <property type="entry name" value="PDR_like"/>
    <property type="match status" value="1"/>
</dbReference>
<dbReference type="SUPFAM" id="SSF63380">
    <property type="entry name" value="Riboflavin synthase domain-like"/>
    <property type="match status" value="1"/>
</dbReference>
<dbReference type="RefSeq" id="WP_390315157.1">
    <property type="nucleotide sequence ID" value="NZ_JBHSPB010000004.1"/>
</dbReference>
<dbReference type="PROSITE" id="PS00197">
    <property type="entry name" value="2FE2S_FER_1"/>
    <property type="match status" value="1"/>
</dbReference>
<dbReference type="Pfam" id="PF00111">
    <property type="entry name" value="Fer2"/>
    <property type="match status" value="1"/>
</dbReference>
<feature type="domain" description="2Fe-2S ferredoxin-type" evidence="8">
    <location>
        <begin position="253"/>
        <end position="338"/>
    </location>
</feature>
<dbReference type="Gene3D" id="2.40.30.10">
    <property type="entry name" value="Translation factors"/>
    <property type="match status" value="1"/>
</dbReference>
<evidence type="ECO:0000313" key="10">
    <source>
        <dbReference type="EMBL" id="MFC5720049.1"/>
    </source>
</evidence>
<keyword evidence="11" id="KW-1185">Reference proteome</keyword>
<keyword evidence="2" id="KW-0285">Flavoprotein</keyword>
<evidence type="ECO:0000256" key="5">
    <source>
        <dbReference type="ARBA" id="ARBA00023002"/>
    </source>
</evidence>
<comment type="cofactor">
    <cofactor evidence="1">
        <name>FAD</name>
        <dbReference type="ChEBI" id="CHEBI:57692"/>
    </cofactor>
</comment>
<dbReference type="CDD" id="cd00207">
    <property type="entry name" value="fer2"/>
    <property type="match status" value="1"/>
</dbReference>
<keyword evidence="5" id="KW-0560">Oxidoreductase</keyword>
<comment type="caution">
    <text evidence="10">The sequence shown here is derived from an EMBL/GenBank/DDBJ whole genome shotgun (WGS) entry which is preliminary data.</text>
</comment>
<protein>
    <submittedName>
        <fullName evidence="10">PDR/VanB family oxidoreductase</fullName>
    </submittedName>
</protein>
<dbReference type="PANTHER" id="PTHR47354:SF1">
    <property type="entry name" value="CARNITINE MONOOXYGENASE REDUCTASE SUBUNIT"/>
    <property type="match status" value="1"/>
</dbReference>
<dbReference type="EMBL" id="JBHSPB010000004">
    <property type="protein sequence ID" value="MFC5720049.1"/>
    <property type="molecule type" value="Genomic_DNA"/>
</dbReference>
<dbReference type="Pfam" id="PF00175">
    <property type="entry name" value="NAD_binding_1"/>
    <property type="match status" value="1"/>
</dbReference>
<keyword evidence="3" id="KW-0001">2Fe-2S</keyword>
<dbReference type="InterPro" id="IPR017927">
    <property type="entry name" value="FAD-bd_FR_type"/>
</dbReference>
<evidence type="ECO:0000256" key="1">
    <source>
        <dbReference type="ARBA" id="ARBA00001974"/>
    </source>
</evidence>
<dbReference type="PANTHER" id="PTHR47354">
    <property type="entry name" value="NADH OXIDOREDUCTASE HCR"/>
    <property type="match status" value="1"/>
</dbReference>